<proteinExistence type="predicted"/>
<name>A0A7D4Q163_9MICO</name>
<evidence type="ECO:0000256" key="2">
    <source>
        <dbReference type="ARBA" id="ARBA00022714"/>
    </source>
</evidence>
<dbReference type="InterPro" id="IPR001433">
    <property type="entry name" value="OxRdtase_FAD/NAD-bd"/>
</dbReference>
<evidence type="ECO:0000256" key="3">
    <source>
        <dbReference type="ARBA" id="ARBA00023014"/>
    </source>
</evidence>
<evidence type="ECO:0000256" key="1">
    <source>
        <dbReference type="ARBA" id="ARBA00001974"/>
    </source>
</evidence>
<dbReference type="Gene3D" id="2.40.30.10">
    <property type="entry name" value="Translation factors"/>
    <property type="match status" value="1"/>
</dbReference>
<dbReference type="Pfam" id="PF00970">
    <property type="entry name" value="FAD_binding_6"/>
    <property type="match status" value="1"/>
</dbReference>
<keyword evidence="2" id="KW-0479">Metal-binding</keyword>
<feature type="domain" description="FAD-binding FR-type" evidence="4">
    <location>
        <begin position="38"/>
        <end position="139"/>
    </location>
</feature>
<keyword evidence="3" id="KW-0411">Iron-sulfur</keyword>
<dbReference type="PRINTS" id="PR00406">
    <property type="entry name" value="CYTB5RDTASE"/>
</dbReference>
<dbReference type="SUPFAM" id="SSF63380">
    <property type="entry name" value="Riboflavin synthase domain-like"/>
    <property type="match status" value="1"/>
</dbReference>
<reference evidence="5 6" key="1">
    <citation type="submission" date="2020-05" db="EMBL/GenBank/DDBJ databases">
        <title>Strain PA2F3 complete genome.</title>
        <authorList>
            <person name="Kim Y.-S."/>
            <person name="Kim S.-J."/>
            <person name="Jung H.-k."/>
            <person name="Kim S.-E."/>
            <person name="Kim K.-H."/>
        </authorList>
    </citation>
    <scope>NUCLEOTIDE SEQUENCE [LARGE SCALE GENOMIC DNA]</scope>
    <source>
        <strain evidence="5 6">PA2F3</strain>
    </source>
</reference>
<dbReference type="InterPro" id="IPR050415">
    <property type="entry name" value="MRET"/>
</dbReference>
<evidence type="ECO:0000259" key="4">
    <source>
        <dbReference type="PROSITE" id="PS51384"/>
    </source>
</evidence>
<dbReference type="PROSITE" id="PS51384">
    <property type="entry name" value="FAD_FR"/>
    <property type="match status" value="1"/>
</dbReference>
<dbReference type="InterPro" id="IPR017927">
    <property type="entry name" value="FAD-bd_FR_type"/>
</dbReference>
<dbReference type="PRINTS" id="PR00371">
    <property type="entry name" value="FPNCR"/>
</dbReference>
<dbReference type="InterPro" id="IPR039261">
    <property type="entry name" value="FNR_nucleotide-bd"/>
</dbReference>
<dbReference type="AlphaFoldDB" id="A0A7D4Q163"/>
<keyword evidence="2" id="KW-0001">2Fe-2S</keyword>
<dbReference type="GO" id="GO:0016491">
    <property type="term" value="F:oxidoreductase activity"/>
    <property type="evidence" value="ECO:0007669"/>
    <property type="project" value="InterPro"/>
</dbReference>
<dbReference type="Proteomes" id="UP000502498">
    <property type="component" value="Chromosome"/>
</dbReference>
<dbReference type="InterPro" id="IPR008333">
    <property type="entry name" value="Cbr1-like_FAD-bd_dom"/>
</dbReference>
<gene>
    <name evidence="5" type="ORF">HQM25_09295</name>
</gene>
<protein>
    <submittedName>
        <fullName evidence="5">Oxidoreductase</fullName>
    </submittedName>
</protein>
<dbReference type="EMBL" id="CP054038">
    <property type="protein sequence ID" value="QKJ19538.1"/>
    <property type="molecule type" value="Genomic_DNA"/>
</dbReference>
<dbReference type="Gene3D" id="3.40.50.80">
    <property type="entry name" value="Nucleotide-binding domain of ferredoxin-NADP reductase (FNR) module"/>
    <property type="match status" value="1"/>
</dbReference>
<dbReference type="PANTHER" id="PTHR47354">
    <property type="entry name" value="NADH OXIDOREDUCTASE HCR"/>
    <property type="match status" value="1"/>
</dbReference>
<dbReference type="Pfam" id="PF00175">
    <property type="entry name" value="NAD_binding_1"/>
    <property type="match status" value="1"/>
</dbReference>
<dbReference type="SUPFAM" id="SSF52343">
    <property type="entry name" value="Ferredoxin reductase-like, C-terminal NADP-linked domain"/>
    <property type="match status" value="1"/>
</dbReference>
<dbReference type="PANTHER" id="PTHR47354:SF5">
    <property type="entry name" value="PROTEIN RFBI"/>
    <property type="match status" value="1"/>
</dbReference>
<dbReference type="InterPro" id="IPR001709">
    <property type="entry name" value="Flavoprot_Pyr_Nucl_cyt_Rdtase"/>
</dbReference>
<sequence>MGARPVADDGGRARLLGAERVQHARRPLDGRALLVITGGWRPARVTAALPATATARLLRLEVSEWPGSRPGQHVDVRLTAEDGYQAVRSYSLGSYGGGGEIELGVDEVPDGEVSPYLVRDIAVDDQLEVKGPLGGYFVWEPGGEGPVQLIAGGSGIVPLMAMARAARDAAAAASVRLLYSTRTSEDAIYREELERDAAAGGAAVDWVYTRVAPPGWPGRVGRVDEGTLRAHTWAPDAAPLVFVCGPTGFVEHVADALVGLGHDPARIRTERFGGS</sequence>
<evidence type="ECO:0000313" key="6">
    <source>
        <dbReference type="Proteomes" id="UP000502498"/>
    </source>
</evidence>
<organism evidence="5 6">
    <name type="scientific">Microbacterium hominis</name>
    <dbReference type="NCBI Taxonomy" id="162426"/>
    <lineage>
        <taxon>Bacteria</taxon>
        <taxon>Bacillati</taxon>
        <taxon>Actinomycetota</taxon>
        <taxon>Actinomycetes</taxon>
        <taxon>Micrococcales</taxon>
        <taxon>Microbacteriaceae</taxon>
        <taxon>Microbacterium</taxon>
    </lineage>
</organism>
<evidence type="ECO:0000313" key="5">
    <source>
        <dbReference type="EMBL" id="QKJ19538.1"/>
    </source>
</evidence>
<accession>A0A7D4Q163</accession>
<keyword evidence="2" id="KW-0408">Iron</keyword>
<dbReference type="GO" id="GO:0051537">
    <property type="term" value="F:2 iron, 2 sulfur cluster binding"/>
    <property type="evidence" value="ECO:0007669"/>
    <property type="project" value="UniProtKB-KW"/>
</dbReference>
<dbReference type="InterPro" id="IPR017938">
    <property type="entry name" value="Riboflavin_synthase-like_b-brl"/>
</dbReference>
<comment type="cofactor">
    <cofactor evidence="1">
        <name>FAD</name>
        <dbReference type="ChEBI" id="CHEBI:57692"/>
    </cofactor>
</comment>